<dbReference type="EMBL" id="OZ037951">
    <property type="protein sequence ID" value="CAL1715064.1"/>
    <property type="molecule type" value="Genomic_DNA"/>
</dbReference>
<gene>
    <name evidence="2" type="ORF">GFSPODELE1_LOCUS10045</name>
</gene>
<evidence type="ECO:0000256" key="1">
    <source>
        <dbReference type="SAM" id="Phobius"/>
    </source>
</evidence>
<dbReference type="Proteomes" id="UP001497453">
    <property type="component" value="Chromosome 8"/>
</dbReference>
<keyword evidence="1" id="KW-0472">Membrane</keyword>
<evidence type="ECO:0000313" key="2">
    <source>
        <dbReference type="EMBL" id="CAL1715064.1"/>
    </source>
</evidence>
<feature type="transmembrane region" description="Helical" evidence="1">
    <location>
        <begin position="156"/>
        <end position="177"/>
    </location>
</feature>
<proteinExistence type="predicted"/>
<reference evidence="3" key="1">
    <citation type="submission" date="2024-04" db="EMBL/GenBank/DDBJ databases">
        <authorList>
            <person name="Shaw F."/>
            <person name="Minotto A."/>
        </authorList>
    </citation>
    <scope>NUCLEOTIDE SEQUENCE [LARGE SCALE GENOMIC DNA]</scope>
</reference>
<sequence length="196" mass="22253">MESRRTSLISDKGSAGNFEAMCESASRRALQYEVQMKDLESTLAQDLSNARAIDTILSEVIQGLRSTHRRSHNALTSTIPQTVHSLGDDLAALNELGDDLPNVGRQTRDIRNIYDRGRDKAKDLVASLEWLNTPIPLRLRAIIFTRDAPVDARWKALIRFLFALVFLACIWITWITLRGAIRAHRQRLVWGERLMS</sequence>
<name>A0ABP1E766_9APHY</name>
<accession>A0ABP1E766</accession>
<keyword evidence="1" id="KW-1133">Transmembrane helix</keyword>
<evidence type="ECO:0000313" key="3">
    <source>
        <dbReference type="Proteomes" id="UP001497453"/>
    </source>
</evidence>
<protein>
    <submittedName>
        <fullName evidence="2">Uncharacterized protein</fullName>
    </submittedName>
</protein>
<organism evidence="2 3">
    <name type="scientific">Somion occarium</name>
    <dbReference type="NCBI Taxonomy" id="3059160"/>
    <lineage>
        <taxon>Eukaryota</taxon>
        <taxon>Fungi</taxon>
        <taxon>Dikarya</taxon>
        <taxon>Basidiomycota</taxon>
        <taxon>Agaricomycotina</taxon>
        <taxon>Agaricomycetes</taxon>
        <taxon>Polyporales</taxon>
        <taxon>Cerrenaceae</taxon>
        <taxon>Somion</taxon>
    </lineage>
</organism>
<keyword evidence="3" id="KW-1185">Reference proteome</keyword>
<keyword evidence="1" id="KW-0812">Transmembrane</keyword>